<name>A0A4U1FCS5_MONMO</name>
<keyword evidence="2" id="KW-1133">Transmembrane helix</keyword>
<dbReference type="PANTHER" id="PTHR34179:SF1">
    <property type="entry name" value="TUMOR PROTEIN P53-INDUCIBLE PROTEIN 13"/>
    <property type="match status" value="1"/>
</dbReference>
<evidence type="ECO:0008006" key="5">
    <source>
        <dbReference type="Google" id="ProtNLM"/>
    </source>
</evidence>
<feature type="compositionally biased region" description="Basic and acidic residues" evidence="1">
    <location>
        <begin position="139"/>
        <end position="149"/>
    </location>
</feature>
<keyword evidence="2" id="KW-0812">Transmembrane</keyword>
<feature type="region of interest" description="Disordered" evidence="1">
    <location>
        <begin position="188"/>
        <end position="232"/>
    </location>
</feature>
<feature type="compositionally biased region" description="Basic residues" evidence="1">
    <location>
        <begin position="640"/>
        <end position="652"/>
    </location>
</feature>
<evidence type="ECO:0000256" key="2">
    <source>
        <dbReference type="SAM" id="Phobius"/>
    </source>
</evidence>
<dbReference type="PANTHER" id="PTHR34179">
    <property type="entry name" value="TUMOR PROTEIN P53-INDUCIBLE PROTEIN 13"/>
    <property type="match status" value="1"/>
</dbReference>
<comment type="caution">
    <text evidence="3">The sequence shown here is derived from an EMBL/GenBank/DDBJ whole genome shotgun (WGS) entry which is preliminary data.</text>
</comment>
<sequence length="668" mass="71184">RCADTPGAWVSPGTWLQVEEILTTAPQEGLPQKKQPQTSENRLEEKTHSGALGGGCLSPRDPAVSGDRWQSLHQLNNWQLPGNGGRMQVTLISLKRVCRRSGPVSPPAPPSSQWNPNSRPPPRSKIHPGAAAAPCRPRRPAETSARAKEVVPPASQRCAQKTGFRTIFSGLGLRTLARTVPGCGRALGRGEARRGEGRASLESRGARSGVGAGRRARARGLRGHAGGVGARGQGQAARAPWLAGLRAVLGRAGMAPPPPPPQLLLLAALAGLLGPSEVRRPAPEKASARDLKALCQKFVLEGVVRGEGTRSSPLGGLGLGGRGQSPRRGQTPQLFCALNPQVGAWRAVGERSVKGQPSPALASRHLPQPPSEHLCRFLRPSSHQRLRSNVSPRVTYTRVSPRQAEDVSFLYHPCAHPWLKLQLAFLAHICMAQPLLVPDSSLTQDRATALAFTLRSWRPPGIEVASRGPRQLFPSGAKRRGLRAALGLQPTPSALRFRSVSPRSMEAKQPMLGPQGARDNAPSVPTGPLLPGGPGSSVSSRLEAQVPKGQSSPGVCACPSQASPAARAAAHPPAARGPTPRTEEAAWAAMALTFLLVLLTLATLCTRLHRNFRRGESIYWEPTVDSQDTVAAVLKRRLQMPPRRVKRSRRRPLLPPTPDSGPDGDSSE</sequence>
<feature type="region of interest" description="Disordered" evidence="1">
    <location>
        <begin position="23"/>
        <end position="65"/>
    </location>
</feature>
<dbReference type="EMBL" id="RWIC01000207">
    <property type="protein sequence ID" value="TKC47519.1"/>
    <property type="molecule type" value="Genomic_DNA"/>
</dbReference>
<reference evidence="4" key="1">
    <citation type="journal article" date="2019" name="IScience">
        <title>Narwhal Genome Reveals Long-Term Low Genetic Diversity despite Current Large Abundance Size.</title>
        <authorList>
            <person name="Westbury M.V."/>
            <person name="Petersen B."/>
            <person name="Garde E."/>
            <person name="Heide-Jorgensen M.P."/>
            <person name="Lorenzen E.D."/>
        </authorList>
    </citation>
    <scope>NUCLEOTIDE SEQUENCE [LARGE SCALE GENOMIC DNA]</scope>
</reference>
<evidence type="ECO:0000256" key="1">
    <source>
        <dbReference type="SAM" id="MobiDB-lite"/>
    </source>
</evidence>
<feature type="non-terminal residue" evidence="3">
    <location>
        <position position="1"/>
    </location>
</feature>
<accession>A0A4U1FCS5</accession>
<feature type="region of interest" description="Disordered" evidence="1">
    <location>
        <begin position="100"/>
        <end position="154"/>
    </location>
</feature>
<dbReference type="GO" id="GO:0005737">
    <property type="term" value="C:cytoplasm"/>
    <property type="evidence" value="ECO:0007669"/>
    <property type="project" value="TreeGrafter"/>
</dbReference>
<dbReference type="AlphaFoldDB" id="A0A4U1FCS5"/>
<feature type="transmembrane region" description="Helical" evidence="2">
    <location>
        <begin position="585"/>
        <end position="605"/>
    </location>
</feature>
<feature type="compositionally biased region" description="Basic and acidic residues" evidence="1">
    <location>
        <begin position="188"/>
        <end position="205"/>
    </location>
</feature>
<feature type="region of interest" description="Disordered" evidence="1">
    <location>
        <begin position="310"/>
        <end position="330"/>
    </location>
</feature>
<proteinExistence type="predicted"/>
<gene>
    <name evidence="3" type="ORF">EI555_018972</name>
</gene>
<feature type="compositionally biased region" description="Gly residues" evidence="1">
    <location>
        <begin position="223"/>
        <end position="232"/>
    </location>
</feature>
<protein>
    <recommendedName>
        <fullName evidence="5">Tumor protein p53-inducible protein 13</fullName>
    </recommendedName>
</protein>
<organism evidence="3 4">
    <name type="scientific">Monodon monoceros</name>
    <name type="common">Narwhal</name>
    <name type="synonym">Ceratodon monodon</name>
    <dbReference type="NCBI Taxonomy" id="40151"/>
    <lineage>
        <taxon>Eukaryota</taxon>
        <taxon>Metazoa</taxon>
        <taxon>Chordata</taxon>
        <taxon>Craniata</taxon>
        <taxon>Vertebrata</taxon>
        <taxon>Euteleostomi</taxon>
        <taxon>Mammalia</taxon>
        <taxon>Eutheria</taxon>
        <taxon>Laurasiatheria</taxon>
        <taxon>Artiodactyla</taxon>
        <taxon>Whippomorpha</taxon>
        <taxon>Cetacea</taxon>
        <taxon>Odontoceti</taxon>
        <taxon>Monodontidae</taxon>
        <taxon>Monodon</taxon>
    </lineage>
</organism>
<keyword evidence="2" id="KW-0472">Membrane</keyword>
<feature type="region of interest" description="Disordered" evidence="1">
    <location>
        <begin position="640"/>
        <end position="668"/>
    </location>
</feature>
<feature type="region of interest" description="Disordered" evidence="1">
    <location>
        <begin position="493"/>
        <end position="560"/>
    </location>
</feature>
<evidence type="ECO:0000313" key="3">
    <source>
        <dbReference type="EMBL" id="TKC47519.1"/>
    </source>
</evidence>
<dbReference type="Proteomes" id="UP000308365">
    <property type="component" value="Unassembled WGS sequence"/>
</dbReference>
<evidence type="ECO:0000313" key="4">
    <source>
        <dbReference type="Proteomes" id="UP000308365"/>
    </source>
</evidence>